<sequence>MARVVPPAVQGAHTSVWLDSPIDELTAAAPGDTACDVAIVGGGLAGLSTALHLKLLAPRLDVLVLEAGRIGYGQSGLNSGQCAPRIGPPIETQVRSLGAEFARAAHQYSLDAVELVRQVVAEFAIDCEMHHAGQWQVALRDTDALQLEKRAQIFSSLGFDLPLLSADAVRASLPDAHRIRNALVFPASTLNPARLCIGLKRAALALGVRIHENTCVIRIERSISALVTARGAVRASRVVLAVDSGIGKLGLLRLNVIPVAAFGARTRPLSEAERASIGWTDGQGIFDARPLFNFMRPLADGRLLIGGSYRFAGNNAIAPPLAARCTQELSEQLAMFFPSLRSIPFDARWHGSLGCTLNDWPIVAPLDLDCRHWHVGAWNGHGIALAMSAGRDLARTLTGLSPMPEVPWCCPRAPRVPGRLLARLLPLYLGWLRRSSRITY</sequence>
<name>E1TD69_BURSG</name>
<dbReference type="OrthoDB" id="9342835at2"/>
<keyword evidence="1" id="KW-0560">Oxidoreductase</keyword>
<dbReference type="eggNOG" id="COG0665">
    <property type="taxonomic scope" value="Bacteria"/>
</dbReference>
<dbReference type="Gene3D" id="3.50.50.60">
    <property type="entry name" value="FAD/NAD(P)-binding domain"/>
    <property type="match status" value="1"/>
</dbReference>
<dbReference type="SUPFAM" id="SSF51905">
    <property type="entry name" value="FAD/NAD(P)-binding domain"/>
    <property type="match status" value="1"/>
</dbReference>
<evidence type="ECO:0000313" key="3">
    <source>
        <dbReference type="EMBL" id="ADN59376.1"/>
    </source>
</evidence>
<feature type="domain" description="FAD dependent oxidoreductase" evidence="2">
    <location>
        <begin position="36"/>
        <end position="395"/>
    </location>
</feature>
<dbReference type="KEGG" id="bgf:BC1003_3432"/>
<reference evidence="3" key="1">
    <citation type="submission" date="2010-09" db="EMBL/GenBank/DDBJ databases">
        <title>Complete sequence of chromosome1 of Burkholderia sp. CCGE1003.</title>
        <authorList>
            <consortium name="US DOE Joint Genome Institute"/>
            <person name="Lucas S."/>
            <person name="Copeland A."/>
            <person name="Lapidus A."/>
            <person name="Cheng J.-F."/>
            <person name="Bruce D."/>
            <person name="Goodwin L."/>
            <person name="Pitluck S."/>
            <person name="Daligault H."/>
            <person name="Davenport K."/>
            <person name="Detter J.C."/>
            <person name="Han C."/>
            <person name="Tapia R."/>
            <person name="Land M."/>
            <person name="Hauser L."/>
            <person name="Jeffries C."/>
            <person name="Kyrpides N."/>
            <person name="Ivanova N."/>
            <person name="Ovchinnikova G."/>
            <person name="Martinez-Romero E."/>
            <person name="Rogel M.A."/>
            <person name="Auchtung J."/>
            <person name="Tiedje J.M."/>
            <person name="Woyke T."/>
        </authorList>
    </citation>
    <scope>NUCLEOTIDE SEQUENCE</scope>
    <source>
        <strain evidence="3">CCGE1003</strain>
    </source>
</reference>
<dbReference type="InterPro" id="IPR006076">
    <property type="entry name" value="FAD-dep_OxRdtase"/>
</dbReference>
<accession>E1TD69</accession>
<evidence type="ECO:0000256" key="1">
    <source>
        <dbReference type="ARBA" id="ARBA00023002"/>
    </source>
</evidence>
<evidence type="ECO:0000259" key="2">
    <source>
        <dbReference type="Pfam" id="PF01266"/>
    </source>
</evidence>
<dbReference type="Pfam" id="PF01266">
    <property type="entry name" value="DAO"/>
    <property type="match status" value="1"/>
</dbReference>
<proteinExistence type="predicted"/>
<gene>
    <name evidence="3" type="ordered locus">BC1003_3432</name>
</gene>
<dbReference type="PANTHER" id="PTHR13847:SF281">
    <property type="entry name" value="FAD DEPENDENT OXIDOREDUCTASE DOMAIN-CONTAINING PROTEIN"/>
    <property type="match status" value="1"/>
</dbReference>
<dbReference type="STRING" id="640512.BC1003_3432"/>
<dbReference type="Gene3D" id="3.30.9.10">
    <property type="entry name" value="D-Amino Acid Oxidase, subunit A, domain 2"/>
    <property type="match status" value="1"/>
</dbReference>
<dbReference type="GO" id="GO:0005737">
    <property type="term" value="C:cytoplasm"/>
    <property type="evidence" value="ECO:0007669"/>
    <property type="project" value="TreeGrafter"/>
</dbReference>
<dbReference type="PANTHER" id="PTHR13847">
    <property type="entry name" value="SARCOSINE DEHYDROGENASE-RELATED"/>
    <property type="match status" value="1"/>
</dbReference>
<dbReference type="AlphaFoldDB" id="E1TD69"/>
<protein>
    <submittedName>
        <fullName evidence="3">FAD dependent oxidoreductase</fullName>
    </submittedName>
</protein>
<dbReference type="HOGENOM" id="CLU_007884_3_2_4"/>
<dbReference type="InterPro" id="IPR036188">
    <property type="entry name" value="FAD/NAD-bd_sf"/>
</dbReference>
<organism evidence="3">
    <name type="scientific">Burkholderia sp. (strain CCGE1003)</name>
    <dbReference type="NCBI Taxonomy" id="640512"/>
    <lineage>
        <taxon>Bacteria</taxon>
        <taxon>Pseudomonadati</taxon>
        <taxon>Pseudomonadota</taxon>
        <taxon>Betaproteobacteria</taxon>
        <taxon>Burkholderiales</taxon>
        <taxon>Burkholderiaceae</taxon>
        <taxon>Burkholderia</taxon>
    </lineage>
</organism>
<dbReference type="GO" id="GO:0016491">
    <property type="term" value="F:oxidoreductase activity"/>
    <property type="evidence" value="ECO:0007669"/>
    <property type="project" value="UniProtKB-KW"/>
</dbReference>
<dbReference type="EMBL" id="CP002217">
    <property type="protein sequence ID" value="ADN59376.1"/>
    <property type="molecule type" value="Genomic_DNA"/>
</dbReference>